<evidence type="ECO:0000256" key="1">
    <source>
        <dbReference type="SAM" id="MobiDB-lite"/>
    </source>
</evidence>
<dbReference type="InterPro" id="IPR051237">
    <property type="entry name" value="Ferric-chelate_Red/DefProt"/>
</dbReference>
<dbReference type="GeneID" id="110982820"/>
<evidence type="ECO:0000259" key="3">
    <source>
        <dbReference type="PROSITE" id="PS51019"/>
    </source>
</evidence>
<evidence type="ECO:0000313" key="4">
    <source>
        <dbReference type="Proteomes" id="UP000694845"/>
    </source>
</evidence>
<proteinExistence type="predicted"/>
<feature type="region of interest" description="Disordered" evidence="1">
    <location>
        <begin position="174"/>
        <end position="203"/>
    </location>
</feature>
<dbReference type="OMA" id="PPCDEGP"/>
<keyword evidence="4" id="KW-1185">Reference proteome</keyword>
<feature type="chain" id="PRO_5034448611" evidence="2">
    <location>
        <begin position="20"/>
        <end position="227"/>
    </location>
</feature>
<gene>
    <name evidence="5" type="primary">LOC110982820</name>
</gene>
<sequence length="227" mass="23792">MALRCLMILFLSTTLGAWAFTAGPPVGQYPYDLCMNMIPSGHGESTATTEAPYRILTSSSTYSSGQSITVTVESTDSTSEIEGIFMQARRKGADRHGTKAIGTFSNAPTRTQLLTCGRPDSAWGHSGELGATAASVTWIAPPCDEGPLAFMATIVKGPKELFWTGVLSSEMTFTGPNSTDCGRPPASPMSTKPASTPSSGGPNGPLMSAMTLMMSVAVALHLDLVKF</sequence>
<dbReference type="CDD" id="cd08544">
    <property type="entry name" value="Reeler"/>
    <property type="match status" value="1"/>
</dbReference>
<dbReference type="PANTHER" id="PTHR45828">
    <property type="entry name" value="CYTOCHROME B561/FERRIC REDUCTASE TRANSMEMBRANE"/>
    <property type="match status" value="1"/>
</dbReference>
<dbReference type="InterPro" id="IPR042307">
    <property type="entry name" value="Reeler_sf"/>
</dbReference>
<protein>
    <submittedName>
        <fullName evidence="5">Defense protein Hdd11-like</fullName>
    </submittedName>
</protein>
<name>A0A8B7YV75_ACAPL</name>
<reference evidence="5" key="1">
    <citation type="submission" date="2025-08" db="UniProtKB">
        <authorList>
            <consortium name="RefSeq"/>
        </authorList>
    </citation>
    <scope>IDENTIFICATION</scope>
</reference>
<dbReference type="InterPro" id="IPR002861">
    <property type="entry name" value="Reeler_dom"/>
</dbReference>
<dbReference type="KEGG" id="aplc:110982820"/>
<dbReference type="GO" id="GO:0016020">
    <property type="term" value="C:membrane"/>
    <property type="evidence" value="ECO:0007669"/>
    <property type="project" value="TreeGrafter"/>
</dbReference>
<evidence type="ECO:0000313" key="5">
    <source>
        <dbReference type="RefSeq" id="XP_022097203.1"/>
    </source>
</evidence>
<feature type="signal peptide" evidence="2">
    <location>
        <begin position="1"/>
        <end position="19"/>
    </location>
</feature>
<organism evidence="4 5">
    <name type="scientific">Acanthaster planci</name>
    <name type="common">Crown-of-thorns starfish</name>
    <dbReference type="NCBI Taxonomy" id="133434"/>
    <lineage>
        <taxon>Eukaryota</taxon>
        <taxon>Metazoa</taxon>
        <taxon>Echinodermata</taxon>
        <taxon>Eleutherozoa</taxon>
        <taxon>Asterozoa</taxon>
        <taxon>Asteroidea</taxon>
        <taxon>Valvatacea</taxon>
        <taxon>Valvatida</taxon>
        <taxon>Acanthasteridae</taxon>
        <taxon>Acanthaster</taxon>
    </lineage>
</organism>
<dbReference type="OrthoDB" id="6418377at2759"/>
<dbReference type="Gene3D" id="2.60.40.4060">
    <property type="entry name" value="Reeler domain"/>
    <property type="match status" value="1"/>
</dbReference>
<feature type="compositionally biased region" description="Polar residues" evidence="1">
    <location>
        <begin position="188"/>
        <end position="200"/>
    </location>
</feature>
<dbReference type="Pfam" id="PF02014">
    <property type="entry name" value="Reeler"/>
    <property type="match status" value="1"/>
</dbReference>
<dbReference type="Proteomes" id="UP000694845">
    <property type="component" value="Unplaced"/>
</dbReference>
<dbReference type="AlphaFoldDB" id="A0A8B7YV75"/>
<feature type="domain" description="Reelin" evidence="3">
    <location>
        <begin position="19"/>
        <end position="184"/>
    </location>
</feature>
<dbReference type="PANTHER" id="PTHR45828:SF45">
    <property type="entry name" value="REELIN DOMAIN-CONTAINING PROTEIN"/>
    <property type="match status" value="1"/>
</dbReference>
<dbReference type="RefSeq" id="XP_022097203.1">
    <property type="nucleotide sequence ID" value="XM_022241511.1"/>
</dbReference>
<evidence type="ECO:0000256" key="2">
    <source>
        <dbReference type="SAM" id="SignalP"/>
    </source>
</evidence>
<dbReference type="PROSITE" id="PS51019">
    <property type="entry name" value="REELIN"/>
    <property type="match status" value="1"/>
</dbReference>
<keyword evidence="2" id="KW-0732">Signal</keyword>
<accession>A0A8B7YV75</accession>